<keyword evidence="1" id="KW-0472">Membrane</keyword>
<evidence type="ECO:0000259" key="2">
    <source>
        <dbReference type="Pfam" id="PF13490"/>
    </source>
</evidence>
<gene>
    <name evidence="3" type="ORF">E6K71_03940</name>
</gene>
<feature type="domain" description="Putative zinc-finger" evidence="2">
    <location>
        <begin position="7"/>
        <end position="40"/>
    </location>
</feature>
<organism evidence="3 4">
    <name type="scientific">Eiseniibacteriota bacterium</name>
    <dbReference type="NCBI Taxonomy" id="2212470"/>
    <lineage>
        <taxon>Bacteria</taxon>
        <taxon>Candidatus Eiseniibacteriota</taxon>
    </lineage>
</organism>
<evidence type="ECO:0000313" key="3">
    <source>
        <dbReference type="EMBL" id="TMQ49822.1"/>
    </source>
</evidence>
<evidence type="ECO:0000256" key="1">
    <source>
        <dbReference type="SAM" id="Phobius"/>
    </source>
</evidence>
<reference evidence="3 4" key="1">
    <citation type="journal article" date="2019" name="Nat. Microbiol.">
        <title>Mediterranean grassland soil C-N compound turnover is dependent on rainfall and depth, and is mediated by genomically divergent microorganisms.</title>
        <authorList>
            <person name="Diamond S."/>
            <person name="Andeer P.F."/>
            <person name="Li Z."/>
            <person name="Crits-Christoph A."/>
            <person name="Burstein D."/>
            <person name="Anantharaman K."/>
            <person name="Lane K.R."/>
            <person name="Thomas B.C."/>
            <person name="Pan C."/>
            <person name="Northen T.R."/>
            <person name="Banfield J.F."/>
        </authorList>
    </citation>
    <scope>NUCLEOTIDE SEQUENCE [LARGE SCALE GENOMIC DNA]</scope>
    <source>
        <strain evidence="3">WS_1</strain>
    </source>
</reference>
<name>A0A538SEL5_UNCEI</name>
<keyword evidence="1" id="KW-0812">Transmembrane</keyword>
<dbReference type="Proteomes" id="UP000316292">
    <property type="component" value="Unassembled WGS sequence"/>
</dbReference>
<protein>
    <submittedName>
        <fullName evidence="3">Zf-HC2 domain-containing protein</fullName>
    </submittedName>
</protein>
<dbReference type="AlphaFoldDB" id="A0A538SEL5"/>
<dbReference type="EMBL" id="VBOR01000050">
    <property type="protein sequence ID" value="TMQ49822.1"/>
    <property type="molecule type" value="Genomic_DNA"/>
</dbReference>
<comment type="caution">
    <text evidence="3">The sequence shown here is derived from an EMBL/GenBank/DDBJ whole genome shotgun (WGS) entry which is preliminary data.</text>
</comment>
<dbReference type="Gene3D" id="1.10.10.1320">
    <property type="entry name" value="Anti-sigma factor, zinc-finger domain"/>
    <property type="match status" value="1"/>
</dbReference>
<proteinExistence type="predicted"/>
<sequence>MKANLSCEECQRELVALIDGALTPSVARVVEGHAASCASCGRALLDFRGQALRLRRMELYPVPASLEGRVLRELRVARGFLNAGWQRISAAVGAVSFVLLVGILANLARIAKGLGIPDPYVWLVSGIDHSISGITSVLKWLAGEIAVYVPLLSRIWVAVQALRTLPRAAIVSLRTPEVQIAGAILVTLGLALYIMLRPSRRNEGSVGHVCLSL</sequence>
<dbReference type="Pfam" id="PF13490">
    <property type="entry name" value="zf-HC2"/>
    <property type="match status" value="1"/>
</dbReference>
<feature type="transmembrane region" description="Helical" evidence="1">
    <location>
        <begin position="88"/>
        <end position="108"/>
    </location>
</feature>
<evidence type="ECO:0000313" key="4">
    <source>
        <dbReference type="Proteomes" id="UP000316292"/>
    </source>
</evidence>
<accession>A0A538SEL5</accession>
<dbReference type="InterPro" id="IPR041916">
    <property type="entry name" value="Anti_sigma_zinc_sf"/>
</dbReference>
<feature type="transmembrane region" description="Helical" evidence="1">
    <location>
        <begin position="178"/>
        <end position="196"/>
    </location>
</feature>
<dbReference type="InterPro" id="IPR027383">
    <property type="entry name" value="Znf_put"/>
</dbReference>
<keyword evidence="1" id="KW-1133">Transmembrane helix</keyword>